<dbReference type="EMBL" id="NXIB02000009">
    <property type="protein sequence ID" value="PHX56944.1"/>
    <property type="molecule type" value="Genomic_DNA"/>
</dbReference>
<gene>
    <name evidence="1" type="ORF">CP500_002905</name>
</gene>
<name>A0A2G4F584_9CYAN</name>
<dbReference type="AlphaFoldDB" id="A0A2G4F584"/>
<organism evidence="1 2">
    <name type="scientific">Tychonema bourrellyi FEM_GT703</name>
    <dbReference type="NCBI Taxonomy" id="2040638"/>
    <lineage>
        <taxon>Bacteria</taxon>
        <taxon>Bacillati</taxon>
        <taxon>Cyanobacteriota</taxon>
        <taxon>Cyanophyceae</taxon>
        <taxon>Oscillatoriophycideae</taxon>
        <taxon>Oscillatoriales</taxon>
        <taxon>Microcoleaceae</taxon>
        <taxon>Tychonema</taxon>
    </lineage>
</organism>
<sequence length="86" mass="9545">MSKVGCGPPNFFEGDGSFFNRRCCTILNQLFMGGLEAHPTRIIFIVEQASCLLLTLVQDVSLTADESRARRRRHNGRGCGLRAIAF</sequence>
<comment type="caution">
    <text evidence="1">The sequence shown here is derived from an EMBL/GenBank/DDBJ whole genome shotgun (WGS) entry which is preliminary data.</text>
</comment>
<dbReference type="Proteomes" id="UP000226442">
    <property type="component" value="Unassembled WGS sequence"/>
</dbReference>
<protein>
    <submittedName>
        <fullName evidence="1">Uncharacterized protein</fullName>
    </submittedName>
</protein>
<reference evidence="1" key="1">
    <citation type="submission" date="2017-10" db="EMBL/GenBank/DDBJ databases">
        <title>Draft genome sequence of the planktic cyanobacteria Tychonema bourrellyi isolated from alpine lentic freshwater.</title>
        <authorList>
            <person name="Tett A."/>
            <person name="Armanini F."/>
            <person name="Asnicar F."/>
            <person name="Boscaini A."/>
            <person name="Pasolli E."/>
            <person name="Zolfo M."/>
            <person name="Donati C."/>
            <person name="Salmaso N."/>
            <person name="Segata N."/>
        </authorList>
    </citation>
    <scope>NUCLEOTIDE SEQUENCE</scope>
    <source>
        <strain evidence="1">FEM_GT703</strain>
    </source>
</reference>
<accession>A0A2G4F584</accession>
<keyword evidence="2" id="KW-1185">Reference proteome</keyword>
<evidence type="ECO:0000313" key="1">
    <source>
        <dbReference type="EMBL" id="PHX56944.1"/>
    </source>
</evidence>
<proteinExistence type="predicted"/>
<evidence type="ECO:0000313" key="2">
    <source>
        <dbReference type="Proteomes" id="UP000226442"/>
    </source>
</evidence>